<feature type="transmembrane region" description="Helical" evidence="7">
    <location>
        <begin position="334"/>
        <end position="360"/>
    </location>
</feature>
<keyword evidence="3" id="KW-1003">Cell membrane</keyword>
<feature type="transmembrane region" description="Helical" evidence="7">
    <location>
        <begin position="159"/>
        <end position="175"/>
    </location>
</feature>
<evidence type="ECO:0000256" key="5">
    <source>
        <dbReference type="ARBA" id="ARBA00022989"/>
    </source>
</evidence>
<feature type="transmembrane region" description="Helical" evidence="7">
    <location>
        <begin position="126"/>
        <end position="147"/>
    </location>
</feature>
<comment type="caution">
    <text evidence="8">The sequence shown here is derived from an EMBL/GenBank/DDBJ whole genome shotgun (WGS) entry which is preliminary data.</text>
</comment>
<reference evidence="8 9" key="1">
    <citation type="submission" date="2018-05" db="EMBL/GenBank/DDBJ databases">
        <title>Genomic Encyclopedia of Type Strains, Phase IV (KMG-IV): sequencing the most valuable type-strain genomes for metagenomic binning, comparative biology and taxonomic classification.</title>
        <authorList>
            <person name="Goeker M."/>
        </authorList>
    </citation>
    <scope>NUCLEOTIDE SEQUENCE [LARGE SCALE GENOMIC DNA]</scope>
    <source>
        <strain evidence="8 9">DSM 25134</strain>
    </source>
</reference>
<dbReference type="PANTHER" id="PTHR30250:SF10">
    <property type="entry name" value="LIPOPOLYSACCHARIDE BIOSYNTHESIS PROTEIN WZXC"/>
    <property type="match status" value="1"/>
</dbReference>
<keyword evidence="4 7" id="KW-0812">Transmembrane</keyword>
<feature type="transmembrane region" description="Helical" evidence="7">
    <location>
        <begin position="219"/>
        <end position="247"/>
    </location>
</feature>
<dbReference type="PANTHER" id="PTHR30250">
    <property type="entry name" value="PST FAMILY PREDICTED COLANIC ACID TRANSPORTER"/>
    <property type="match status" value="1"/>
</dbReference>
<evidence type="ECO:0000313" key="8">
    <source>
        <dbReference type="EMBL" id="PXX42795.1"/>
    </source>
</evidence>
<dbReference type="Proteomes" id="UP000248395">
    <property type="component" value="Unassembled WGS sequence"/>
</dbReference>
<sequence>MSLVSRLLDNLKRKISDSGFLKNSLVSGLGIAGGQMVSLLSTPLLTRIYSPAEFGVFATFTSLSGVLATITAFRLDVAIPASAESETKSLTVLGLLMPVFSFPIFCLLIYSGLYRYLHWPELLLEHSVAVMVAAAACLQGLLSVIFAQSVREGDFNINALLSIVQPFFFFFWAFFYVRAGLEVAFCLGLASVVFLGLLRLKMRSRRKADLGLWEVLRSYWEYPVISMPASLFDSLALALPVLVISSYYGAEDTGNYSQIIRLSSAPISLIVASISQAFYKYSADVYRGNGKLSPVLMSTVRRLCILAIAIFCGAALLGSMAFKLVLGHGWRTDTLFILLSLTPVLIRMCVSPVTSILLVCREVRISAMWQIIYFIISAVVLLNAASYLTLEYFFAVLIANEIIKYGFYFLIVKMVVDRHDKALG</sequence>
<evidence type="ECO:0000256" key="4">
    <source>
        <dbReference type="ARBA" id="ARBA00022692"/>
    </source>
</evidence>
<feature type="transmembrane region" description="Helical" evidence="7">
    <location>
        <begin position="20"/>
        <end position="42"/>
    </location>
</feature>
<protein>
    <submittedName>
        <fullName evidence="8">O-antigen/teichoic acid export membrane protein</fullName>
    </submittedName>
</protein>
<feature type="transmembrane region" description="Helical" evidence="7">
    <location>
        <begin position="367"/>
        <end position="386"/>
    </location>
</feature>
<feature type="transmembrane region" description="Helical" evidence="7">
    <location>
        <begin position="259"/>
        <end position="279"/>
    </location>
</feature>
<feature type="transmembrane region" description="Helical" evidence="7">
    <location>
        <begin position="300"/>
        <end position="322"/>
    </location>
</feature>
<evidence type="ECO:0000256" key="6">
    <source>
        <dbReference type="ARBA" id="ARBA00023136"/>
    </source>
</evidence>
<accession>A0A318J4S5</accession>
<evidence type="ECO:0000256" key="2">
    <source>
        <dbReference type="ARBA" id="ARBA00007430"/>
    </source>
</evidence>
<evidence type="ECO:0000256" key="7">
    <source>
        <dbReference type="SAM" id="Phobius"/>
    </source>
</evidence>
<evidence type="ECO:0000313" key="9">
    <source>
        <dbReference type="Proteomes" id="UP000248395"/>
    </source>
</evidence>
<feature type="transmembrane region" description="Helical" evidence="7">
    <location>
        <begin position="392"/>
        <end position="411"/>
    </location>
</feature>
<dbReference type="EMBL" id="QJKC01000017">
    <property type="protein sequence ID" value="PXX42795.1"/>
    <property type="molecule type" value="Genomic_DNA"/>
</dbReference>
<feature type="transmembrane region" description="Helical" evidence="7">
    <location>
        <begin position="89"/>
        <end position="114"/>
    </location>
</feature>
<feature type="transmembrane region" description="Helical" evidence="7">
    <location>
        <begin position="181"/>
        <end position="198"/>
    </location>
</feature>
<dbReference type="RefSeq" id="WP_082693527.1">
    <property type="nucleotide sequence ID" value="NZ_LNQU01000093.1"/>
</dbReference>
<keyword evidence="9" id="KW-1185">Reference proteome</keyword>
<dbReference type="AlphaFoldDB" id="A0A318J4S5"/>
<comment type="subcellular location">
    <subcellularLocation>
        <location evidence="1">Cell membrane</location>
        <topology evidence="1">Multi-pass membrane protein</topology>
    </subcellularLocation>
</comment>
<keyword evidence="6 7" id="KW-0472">Membrane</keyword>
<feature type="transmembrane region" description="Helical" evidence="7">
    <location>
        <begin position="54"/>
        <end position="77"/>
    </location>
</feature>
<evidence type="ECO:0000256" key="3">
    <source>
        <dbReference type="ARBA" id="ARBA00022475"/>
    </source>
</evidence>
<organism evidence="8 9">
    <name type="scientific">Aquitalea magnusonii</name>
    <dbReference type="NCBI Taxonomy" id="332411"/>
    <lineage>
        <taxon>Bacteria</taxon>
        <taxon>Pseudomonadati</taxon>
        <taxon>Pseudomonadota</taxon>
        <taxon>Betaproteobacteria</taxon>
        <taxon>Neisseriales</taxon>
        <taxon>Chromobacteriaceae</taxon>
        <taxon>Aquitalea</taxon>
    </lineage>
</organism>
<name>A0A318J4S5_9NEIS</name>
<comment type="similarity">
    <text evidence="2">Belongs to the polysaccharide synthase family.</text>
</comment>
<dbReference type="OrthoDB" id="3831435at2"/>
<proteinExistence type="inferred from homology"/>
<keyword evidence="5 7" id="KW-1133">Transmembrane helix</keyword>
<dbReference type="Pfam" id="PF13440">
    <property type="entry name" value="Polysacc_synt_3"/>
    <property type="match status" value="1"/>
</dbReference>
<dbReference type="InterPro" id="IPR050833">
    <property type="entry name" value="Poly_Biosynth_Transport"/>
</dbReference>
<evidence type="ECO:0000256" key="1">
    <source>
        <dbReference type="ARBA" id="ARBA00004651"/>
    </source>
</evidence>
<gene>
    <name evidence="8" type="ORF">DFR38_1172</name>
</gene>
<dbReference type="GO" id="GO:0005886">
    <property type="term" value="C:plasma membrane"/>
    <property type="evidence" value="ECO:0007669"/>
    <property type="project" value="UniProtKB-SubCell"/>
</dbReference>